<proteinExistence type="predicted"/>
<comment type="caution">
    <text evidence="3">The sequence shown here is derived from an EMBL/GenBank/DDBJ whole genome shotgun (WGS) entry which is preliminary data.</text>
</comment>
<dbReference type="Gene3D" id="1.25.40.10">
    <property type="entry name" value="Tetratricopeptide repeat domain"/>
    <property type="match status" value="1"/>
</dbReference>
<organism evidence="3 4">
    <name type="scientific">Methanobrevibacter olleyae</name>
    <dbReference type="NCBI Taxonomy" id="294671"/>
    <lineage>
        <taxon>Archaea</taxon>
        <taxon>Methanobacteriati</taxon>
        <taxon>Methanobacteriota</taxon>
        <taxon>Methanomada group</taxon>
        <taxon>Methanobacteria</taxon>
        <taxon>Methanobacteriales</taxon>
        <taxon>Methanobacteriaceae</taxon>
        <taxon>Methanobrevibacter</taxon>
    </lineage>
</organism>
<sequence length="250" mass="29584">MIEKYLKKNKLKGDNMKCNACGQGYSDEFDFCPFCGAYPIKFCPKCFKEIDDGGEVCSDCGTELLPFESFKKYYDLKENAVEYLNYCDFDNSIECLEKILDDWPDSEDVIFLLAENHCFLGDYDDALRQYERLAEINPEYKGLHSRMAKICIKNEEIEKAKEYLQKEHKAHPFESEHYIYSMHICFLEDDFEKANRILDRLFAIGPNEDDLLMFKFNNDLNLKYVEYSQELADINERVKAYLEKNFNYSF</sequence>
<evidence type="ECO:0000256" key="2">
    <source>
        <dbReference type="SAM" id="Coils"/>
    </source>
</evidence>
<dbReference type="InterPro" id="IPR019734">
    <property type="entry name" value="TPR_rpt"/>
</dbReference>
<evidence type="ECO:0000256" key="1">
    <source>
        <dbReference type="PROSITE-ProRule" id="PRU00339"/>
    </source>
</evidence>
<feature type="repeat" description="TPR" evidence="1">
    <location>
        <begin position="107"/>
        <end position="140"/>
    </location>
</feature>
<dbReference type="Pfam" id="PF14559">
    <property type="entry name" value="TPR_19"/>
    <property type="match status" value="1"/>
</dbReference>
<dbReference type="PROSITE" id="PS50005">
    <property type="entry name" value="TPR"/>
    <property type="match status" value="1"/>
</dbReference>
<dbReference type="EMBL" id="SUTG01000016">
    <property type="protein sequence ID" value="MBE6512405.1"/>
    <property type="molecule type" value="Genomic_DNA"/>
</dbReference>
<accession>A0A8T3VWR1</accession>
<name>A0A8T3VWR1_METOL</name>
<dbReference type="InterPro" id="IPR011990">
    <property type="entry name" value="TPR-like_helical_dom_sf"/>
</dbReference>
<gene>
    <name evidence="3" type="ORF">E7Z75_04590</name>
</gene>
<dbReference type="SUPFAM" id="SSF48452">
    <property type="entry name" value="TPR-like"/>
    <property type="match status" value="1"/>
</dbReference>
<keyword evidence="1" id="KW-0802">TPR repeat</keyword>
<keyword evidence="2" id="KW-0175">Coiled coil</keyword>
<dbReference type="AlphaFoldDB" id="A0A8T3VWR1"/>
<protein>
    <submittedName>
        <fullName evidence="3">Tetratricopeptide repeat protein</fullName>
    </submittedName>
</protein>
<reference evidence="3" key="1">
    <citation type="submission" date="2019-04" db="EMBL/GenBank/DDBJ databases">
        <title>Evolution of Biomass-Degrading Anaerobic Consortia Revealed by Metagenomics.</title>
        <authorList>
            <person name="Peng X."/>
        </authorList>
    </citation>
    <scope>NUCLEOTIDE SEQUENCE</scope>
    <source>
        <strain evidence="3">SIG14</strain>
    </source>
</reference>
<evidence type="ECO:0000313" key="4">
    <source>
        <dbReference type="Proteomes" id="UP000732619"/>
    </source>
</evidence>
<dbReference type="Proteomes" id="UP000732619">
    <property type="component" value="Unassembled WGS sequence"/>
</dbReference>
<evidence type="ECO:0000313" key="3">
    <source>
        <dbReference type="EMBL" id="MBE6512405.1"/>
    </source>
</evidence>
<feature type="coiled-coil region" evidence="2">
    <location>
        <begin position="217"/>
        <end position="244"/>
    </location>
</feature>